<evidence type="ECO:0000259" key="2">
    <source>
        <dbReference type="Pfam" id="PF17667"/>
    </source>
</evidence>
<protein>
    <recommendedName>
        <fullName evidence="2">Fungal-type protein kinase domain-containing protein</fullName>
    </recommendedName>
</protein>
<dbReference type="InterPro" id="IPR040976">
    <property type="entry name" value="Pkinase_fungal"/>
</dbReference>
<gene>
    <name evidence="3" type="ORF">TCAP_05006</name>
</gene>
<organism evidence="3 4">
    <name type="scientific">Tolypocladium capitatum</name>
    <dbReference type="NCBI Taxonomy" id="45235"/>
    <lineage>
        <taxon>Eukaryota</taxon>
        <taxon>Fungi</taxon>
        <taxon>Dikarya</taxon>
        <taxon>Ascomycota</taxon>
        <taxon>Pezizomycotina</taxon>
        <taxon>Sordariomycetes</taxon>
        <taxon>Hypocreomycetidae</taxon>
        <taxon>Hypocreales</taxon>
        <taxon>Ophiocordycipitaceae</taxon>
        <taxon>Tolypocladium</taxon>
    </lineage>
</organism>
<feature type="compositionally biased region" description="Polar residues" evidence="1">
    <location>
        <begin position="46"/>
        <end position="57"/>
    </location>
</feature>
<feature type="domain" description="Fungal-type protein kinase" evidence="2">
    <location>
        <begin position="37"/>
        <end position="143"/>
    </location>
</feature>
<sequence length="143" mass="15958">MTIVELREDLEFLNAYWFWGEDVQFEDPPSATASTNTSGHKRKPSSDNTPDNASGRSNRQELNDVLSIGKSKPSLYTPGEDLWKMASIPALENSIYSCLVVSPAGRVVSDFNTVKEPLESMRDGIRAHRSLYVTGKILHRDIS</sequence>
<dbReference type="Pfam" id="PF17667">
    <property type="entry name" value="Pkinase_fungal"/>
    <property type="match status" value="1"/>
</dbReference>
<name>A0A2K3QC24_9HYPO</name>
<dbReference type="STRING" id="45235.A0A2K3QC24"/>
<dbReference type="AlphaFoldDB" id="A0A2K3QC24"/>
<keyword evidence="4" id="KW-1185">Reference proteome</keyword>
<evidence type="ECO:0000256" key="1">
    <source>
        <dbReference type="SAM" id="MobiDB-lite"/>
    </source>
</evidence>
<evidence type="ECO:0000313" key="3">
    <source>
        <dbReference type="EMBL" id="PNY25063.1"/>
    </source>
</evidence>
<dbReference type="OrthoDB" id="5584477at2759"/>
<feature type="region of interest" description="Disordered" evidence="1">
    <location>
        <begin position="28"/>
        <end position="59"/>
    </location>
</feature>
<accession>A0A2K3QC24</accession>
<dbReference type="EMBL" id="NRSZ01000811">
    <property type="protein sequence ID" value="PNY25063.1"/>
    <property type="molecule type" value="Genomic_DNA"/>
</dbReference>
<dbReference type="Proteomes" id="UP000236621">
    <property type="component" value="Unassembled WGS sequence"/>
</dbReference>
<evidence type="ECO:0000313" key="4">
    <source>
        <dbReference type="Proteomes" id="UP000236621"/>
    </source>
</evidence>
<proteinExistence type="predicted"/>
<reference evidence="3 4" key="1">
    <citation type="submission" date="2017-08" db="EMBL/GenBank/DDBJ databases">
        <title>Harnessing the power of phylogenomics to disentangle the directionality and signatures of interkingdom host jumping in the parasitic fungal genus Tolypocladium.</title>
        <authorList>
            <person name="Quandt C.A."/>
            <person name="Patterson W."/>
            <person name="Spatafora J.W."/>
        </authorList>
    </citation>
    <scope>NUCLEOTIDE SEQUENCE [LARGE SCALE GENOMIC DNA]</scope>
    <source>
        <strain evidence="3 4">CBS 113982</strain>
    </source>
</reference>
<comment type="caution">
    <text evidence="3">The sequence shown here is derived from an EMBL/GenBank/DDBJ whole genome shotgun (WGS) entry which is preliminary data.</text>
</comment>